<organism evidence="2 6">
    <name type="scientific">Capnocytophaga sputigena</name>
    <dbReference type="NCBI Taxonomy" id="1019"/>
    <lineage>
        <taxon>Bacteria</taxon>
        <taxon>Pseudomonadati</taxon>
        <taxon>Bacteroidota</taxon>
        <taxon>Flavobacteriia</taxon>
        <taxon>Flavobacteriales</taxon>
        <taxon>Flavobacteriaceae</taxon>
        <taxon>Capnocytophaga</taxon>
    </lineage>
</organism>
<name>A0A2A3N3Z1_CAPSP</name>
<dbReference type="EMBL" id="UAVP01000003">
    <property type="protein sequence ID" value="SQA74288.1"/>
    <property type="molecule type" value="Genomic_DNA"/>
</dbReference>
<gene>
    <name evidence="3" type="ORF">CGC55_01850</name>
    <name evidence="2" type="ORF">CGC59_02280</name>
    <name evidence="4" type="ORF">NCTC11653_00167</name>
</gene>
<dbReference type="Proteomes" id="UP000217301">
    <property type="component" value="Chromosome"/>
</dbReference>
<keyword evidence="2" id="KW-0645">Protease</keyword>
<evidence type="ECO:0000313" key="4">
    <source>
        <dbReference type="EMBL" id="SQA74288.1"/>
    </source>
</evidence>
<sequence>MLEVFNNFDTLLKGFWMVAIPSSVIFIIQMILTFIGSDASDGTSADFDGDLNGGDTPFQLFSFRNLMNFLLGFSWTGISFYKIINNQLLLITLAIVVGVLFVYLFFLIIRALMRLSEDNTFKLSETIGKTAEVYIPIPEYKQGRGKVTISVRGTIHELDAMTTGERLPSNTIVKIISIDDAVLFVERL</sequence>
<protein>
    <submittedName>
        <fullName evidence="4">NfeD-like C-terminal, partner-binding</fullName>
    </submittedName>
    <submittedName>
        <fullName evidence="2">Serine protease</fullName>
    </submittedName>
</protein>
<keyword evidence="1" id="KW-1133">Transmembrane helix</keyword>
<evidence type="ECO:0000313" key="2">
    <source>
        <dbReference type="EMBL" id="ATA78574.1"/>
    </source>
</evidence>
<evidence type="ECO:0000313" key="7">
    <source>
        <dbReference type="Proteomes" id="UP000249902"/>
    </source>
</evidence>
<dbReference type="EMBL" id="CP022383">
    <property type="protein sequence ID" value="ATA78574.1"/>
    <property type="molecule type" value="Genomic_DNA"/>
</dbReference>
<evidence type="ECO:0000313" key="3">
    <source>
        <dbReference type="EMBL" id="ATA83324.1"/>
    </source>
</evidence>
<feature type="transmembrane region" description="Helical" evidence="1">
    <location>
        <begin position="90"/>
        <end position="113"/>
    </location>
</feature>
<dbReference type="Gene3D" id="2.40.50.140">
    <property type="entry name" value="Nucleic acid-binding proteins"/>
    <property type="match status" value="1"/>
</dbReference>
<dbReference type="GO" id="GO:0008233">
    <property type="term" value="F:peptidase activity"/>
    <property type="evidence" value="ECO:0007669"/>
    <property type="project" value="UniProtKB-KW"/>
</dbReference>
<keyword evidence="1" id="KW-0812">Transmembrane</keyword>
<proteinExistence type="predicted"/>
<dbReference type="AlphaFoldDB" id="A0A2A3N3Z1"/>
<evidence type="ECO:0000313" key="5">
    <source>
        <dbReference type="Proteomes" id="UP000217301"/>
    </source>
</evidence>
<reference evidence="4 7" key="3">
    <citation type="submission" date="2018-06" db="EMBL/GenBank/DDBJ databases">
        <authorList>
            <consortium name="Pathogen Informatics"/>
            <person name="Doyle S."/>
        </authorList>
    </citation>
    <scope>NUCLEOTIDE SEQUENCE [LARGE SCALE GENOMIC DNA]</scope>
    <source>
        <strain evidence="4 7">NCTC11653</strain>
    </source>
</reference>
<dbReference type="Proteomes" id="UP000249902">
    <property type="component" value="Unassembled WGS sequence"/>
</dbReference>
<dbReference type="GeneID" id="78161417"/>
<keyword evidence="1" id="KW-0472">Membrane</keyword>
<accession>A0A2A3N3Z1</accession>
<dbReference type="InterPro" id="IPR012340">
    <property type="entry name" value="NA-bd_OB-fold"/>
</dbReference>
<keyword evidence="2" id="KW-0378">Hydrolase</keyword>
<reference evidence="2" key="1">
    <citation type="journal article" date="2017" name="Genome Announc.">
        <title>Twelve Complete Reference Genomes of Clinical Isolates in the Capnocytophaga Genus.</title>
        <authorList>
            <person name="Villarma A."/>
            <person name="Gulvik C.A."/>
            <person name="Rowe L.A."/>
            <person name="Sheth M."/>
            <person name="Juieng P."/>
            <person name="Nicholson A.C."/>
            <person name="Loparev V.N."/>
            <person name="McQuiston J.R."/>
        </authorList>
    </citation>
    <scope>NUCLEOTIDE SEQUENCE</scope>
    <source>
        <strain evidence="2">H4486</strain>
        <strain evidence="3">KC1668</strain>
    </source>
</reference>
<dbReference type="eggNOG" id="ENOG503025B">
    <property type="taxonomic scope" value="Bacteria"/>
</dbReference>
<evidence type="ECO:0000313" key="6">
    <source>
        <dbReference type="Proteomes" id="UP000217334"/>
    </source>
</evidence>
<keyword evidence="5" id="KW-1185">Reference proteome</keyword>
<dbReference type="RefSeq" id="WP_002679085.1">
    <property type="nucleotide sequence ID" value="NZ_CAJPRX010000054.1"/>
</dbReference>
<dbReference type="STRING" id="553177.CAPSP0001_1941"/>
<dbReference type="KEGG" id="cspu:CGC55_01850"/>
<dbReference type="OrthoDB" id="189831at2"/>
<dbReference type="Proteomes" id="UP000217334">
    <property type="component" value="Chromosome"/>
</dbReference>
<reference evidence="5 6" key="2">
    <citation type="submission" date="2017-06" db="EMBL/GenBank/DDBJ databases">
        <title>Capnocytophaga spp. assemblies.</title>
        <authorList>
            <person name="Gulvik C.A."/>
        </authorList>
    </citation>
    <scope>NUCLEOTIDE SEQUENCE [LARGE SCALE GENOMIC DNA]</scope>
    <source>
        <strain evidence="6">H4486</strain>
        <strain evidence="5">KC1668</strain>
    </source>
</reference>
<dbReference type="GO" id="GO:0006508">
    <property type="term" value="P:proteolysis"/>
    <property type="evidence" value="ECO:0007669"/>
    <property type="project" value="UniProtKB-KW"/>
</dbReference>
<feature type="transmembrane region" description="Helical" evidence="1">
    <location>
        <begin position="66"/>
        <end position="84"/>
    </location>
</feature>
<evidence type="ECO:0000256" key="1">
    <source>
        <dbReference type="SAM" id="Phobius"/>
    </source>
</evidence>
<dbReference type="EMBL" id="CP022385">
    <property type="protein sequence ID" value="ATA83324.1"/>
    <property type="molecule type" value="Genomic_DNA"/>
</dbReference>
<feature type="transmembrane region" description="Helical" evidence="1">
    <location>
        <begin position="15"/>
        <end position="35"/>
    </location>
</feature>